<dbReference type="FunFam" id="1.20.20.10:FF:000002">
    <property type="entry name" value="ATP synthase subunit c"/>
    <property type="match status" value="1"/>
</dbReference>
<reference evidence="16 17" key="1">
    <citation type="submission" date="2019-03" db="EMBL/GenBank/DDBJ databases">
        <title>Draft genome sequences of novel Actinobacteria.</title>
        <authorList>
            <person name="Sahin N."/>
            <person name="Ay H."/>
            <person name="Saygin H."/>
        </authorList>
    </citation>
    <scope>NUCLEOTIDE SEQUENCE [LARGE SCALE GENOMIC DNA]</scope>
    <source>
        <strain evidence="16 17">DSM 41900</strain>
    </source>
</reference>
<dbReference type="InterPro" id="IPR038662">
    <property type="entry name" value="ATP_synth_F0_csu_sf"/>
</dbReference>
<dbReference type="InterPro" id="IPR020537">
    <property type="entry name" value="ATP_synth_F0_csu_DDCD_BS"/>
</dbReference>
<dbReference type="PANTHER" id="PTHR10031">
    <property type="entry name" value="ATP SYNTHASE LIPID-BINDING PROTEIN, MITOCHONDRIAL"/>
    <property type="match status" value="1"/>
</dbReference>
<dbReference type="OrthoDB" id="3183855at2"/>
<keyword evidence="6 14" id="KW-0812">Transmembrane</keyword>
<evidence type="ECO:0000256" key="14">
    <source>
        <dbReference type="HAMAP-Rule" id="MF_01396"/>
    </source>
</evidence>
<comment type="caution">
    <text evidence="16">The sequence shown here is derived from an EMBL/GenBank/DDBJ whole genome shotgun (WGS) entry which is preliminary data.</text>
</comment>
<dbReference type="EMBL" id="SMKI01000111">
    <property type="protein sequence ID" value="TDC75334.1"/>
    <property type="molecule type" value="Genomic_DNA"/>
</dbReference>
<evidence type="ECO:0000256" key="4">
    <source>
        <dbReference type="ARBA" id="ARBA00022475"/>
    </source>
</evidence>
<keyword evidence="3 14" id="KW-0813">Transport</keyword>
<dbReference type="AlphaFoldDB" id="A0A4R4TI28"/>
<keyword evidence="5 14" id="KW-0138">CF(0)</keyword>
<dbReference type="GO" id="GO:0046933">
    <property type="term" value="F:proton-transporting ATP synthase activity, rotational mechanism"/>
    <property type="evidence" value="ECO:0007669"/>
    <property type="project" value="UniProtKB-UniRule"/>
</dbReference>
<evidence type="ECO:0000256" key="8">
    <source>
        <dbReference type="ARBA" id="ARBA00022989"/>
    </source>
</evidence>
<evidence type="ECO:0000256" key="5">
    <source>
        <dbReference type="ARBA" id="ARBA00022547"/>
    </source>
</evidence>
<keyword evidence="7 14" id="KW-0375">Hydrogen ion transport</keyword>
<keyword evidence="4 14" id="KW-1003">Cell membrane</keyword>
<dbReference type="Pfam" id="PF00137">
    <property type="entry name" value="ATP-synt_C"/>
    <property type="match status" value="1"/>
</dbReference>
<evidence type="ECO:0000256" key="2">
    <source>
        <dbReference type="ARBA" id="ARBA00006704"/>
    </source>
</evidence>
<evidence type="ECO:0000256" key="1">
    <source>
        <dbReference type="ARBA" id="ARBA00004651"/>
    </source>
</evidence>
<dbReference type="GO" id="GO:0005886">
    <property type="term" value="C:plasma membrane"/>
    <property type="evidence" value="ECO:0007669"/>
    <property type="project" value="UniProtKB-SubCell"/>
</dbReference>
<comment type="function">
    <text evidence="13 14">F(1)F(0) ATP synthase produces ATP from ADP in the presence of a proton or sodium gradient. F-type ATPases consist of two structural domains, F(1) containing the extramembraneous catalytic core and F(0) containing the membrane proton channel, linked together by a central stalk and a peripheral stalk. During catalysis, ATP synthesis in the catalytic domain of F(1) is coupled via a rotary mechanism of the central stalk subunits to proton translocation.</text>
</comment>
<evidence type="ECO:0000256" key="6">
    <source>
        <dbReference type="ARBA" id="ARBA00022692"/>
    </source>
</evidence>
<name>A0A4R4TI28_9ACTN</name>
<evidence type="ECO:0000256" key="11">
    <source>
        <dbReference type="ARBA" id="ARBA00023136"/>
    </source>
</evidence>
<evidence type="ECO:0000256" key="9">
    <source>
        <dbReference type="ARBA" id="ARBA00023065"/>
    </source>
</evidence>
<organism evidence="16 17">
    <name type="scientific">Streptomyces hainanensis</name>
    <dbReference type="NCBI Taxonomy" id="402648"/>
    <lineage>
        <taxon>Bacteria</taxon>
        <taxon>Bacillati</taxon>
        <taxon>Actinomycetota</taxon>
        <taxon>Actinomycetes</taxon>
        <taxon>Kitasatosporales</taxon>
        <taxon>Streptomycetaceae</taxon>
        <taxon>Streptomyces</taxon>
    </lineage>
</organism>
<evidence type="ECO:0000256" key="13">
    <source>
        <dbReference type="ARBA" id="ARBA00025198"/>
    </source>
</evidence>
<dbReference type="PROSITE" id="PS00605">
    <property type="entry name" value="ATPASE_C"/>
    <property type="match status" value="1"/>
</dbReference>
<evidence type="ECO:0000256" key="12">
    <source>
        <dbReference type="ARBA" id="ARBA00023310"/>
    </source>
</evidence>
<dbReference type="GO" id="GO:0045259">
    <property type="term" value="C:proton-transporting ATP synthase complex"/>
    <property type="evidence" value="ECO:0007669"/>
    <property type="project" value="UniProtKB-KW"/>
</dbReference>
<dbReference type="SUPFAM" id="SSF81333">
    <property type="entry name" value="F1F0 ATP synthase subunit C"/>
    <property type="match status" value="1"/>
</dbReference>
<feature type="transmembrane region" description="Helical" evidence="14">
    <location>
        <begin position="20"/>
        <end position="39"/>
    </location>
</feature>
<dbReference type="NCBIfam" id="TIGR01260">
    <property type="entry name" value="ATP_synt_c"/>
    <property type="match status" value="1"/>
</dbReference>
<dbReference type="CDD" id="cd18121">
    <property type="entry name" value="ATP-synt_Fo_c"/>
    <property type="match status" value="1"/>
</dbReference>
<dbReference type="PRINTS" id="PR00124">
    <property type="entry name" value="ATPASEC"/>
</dbReference>
<evidence type="ECO:0000256" key="7">
    <source>
        <dbReference type="ARBA" id="ARBA00022781"/>
    </source>
</evidence>
<dbReference type="InterPro" id="IPR000454">
    <property type="entry name" value="ATP_synth_F0_csu"/>
</dbReference>
<comment type="function">
    <text evidence="14">Key component of the F(0) channel; it plays a direct role in translocation across the membrane. A homomeric c-ring of between 10-14 subunits forms the central stalk rotor element with the F(1) delta and epsilon subunits.</text>
</comment>
<dbReference type="GO" id="GO:0008289">
    <property type="term" value="F:lipid binding"/>
    <property type="evidence" value="ECO:0007669"/>
    <property type="project" value="UniProtKB-KW"/>
</dbReference>
<protein>
    <recommendedName>
        <fullName evidence="14">ATP synthase subunit c</fullName>
    </recommendedName>
    <alternativeName>
        <fullName evidence="14">ATP synthase F(0) sector subunit c</fullName>
    </alternativeName>
    <alternativeName>
        <fullName evidence="14">F-type ATPase subunit c</fullName>
        <shortName evidence="14">F-ATPase subunit c</shortName>
    </alternativeName>
    <alternativeName>
        <fullName evidence="14">Lipid-binding protein</fullName>
    </alternativeName>
</protein>
<comment type="subcellular location">
    <subcellularLocation>
        <location evidence="1 14">Cell membrane</location>
        <topology evidence="1 14">Multi-pass membrane protein</topology>
    </subcellularLocation>
</comment>
<feature type="site" description="Reversibly protonated during proton transport" evidence="14">
    <location>
        <position position="67"/>
    </location>
</feature>
<dbReference type="GO" id="GO:0033177">
    <property type="term" value="C:proton-transporting two-sector ATPase complex, proton-transporting domain"/>
    <property type="evidence" value="ECO:0007669"/>
    <property type="project" value="InterPro"/>
</dbReference>
<dbReference type="HAMAP" id="MF_01396">
    <property type="entry name" value="ATP_synth_c_bact"/>
    <property type="match status" value="1"/>
</dbReference>
<evidence type="ECO:0000313" key="16">
    <source>
        <dbReference type="EMBL" id="TDC75334.1"/>
    </source>
</evidence>
<dbReference type="InterPro" id="IPR002379">
    <property type="entry name" value="ATPase_proteolipid_c-like_dom"/>
</dbReference>
<feature type="domain" description="V-ATPase proteolipid subunit C-like" evidence="15">
    <location>
        <begin position="21"/>
        <end position="78"/>
    </location>
</feature>
<keyword evidence="12 14" id="KW-0066">ATP synthesis</keyword>
<keyword evidence="17" id="KW-1185">Reference proteome</keyword>
<comment type="similarity">
    <text evidence="2 14">Belongs to the ATPase C chain family.</text>
</comment>
<dbReference type="Gene3D" id="1.20.20.10">
    <property type="entry name" value="F1F0 ATP synthase subunit C"/>
    <property type="match status" value="1"/>
</dbReference>
<evidence type="ECO:0000259" key="15">
    <source>
        <dbReference type="Pfam" id="PF00137"/>
    </source>
</evidence>
<keyword evidence="9 14" id="KW-0406">Ion transport</keyword>
<dbReference type="Proteomes" id="UP000295345">
    <property type="component" value="Unassembled WGS sequence"/>
</dbReference>
<dbReference type="InterPro" id="IPR035921">
    <property type="entry name" value="F/V-ATP_Csub_sf"/>
</dbReference>
<proteinExistence type="inferred from homology"/>
<sequence>MSAAFETLAAASGIKGSLNTIGFGLAAIGPGIGVGIVFGNGVQAMARQPEAAGLIRTNMLLGFAVIEALALMGFVLAFANP</sequence>
<keyword evidence="8 14" id="KW-1133">Transmembrane helix</keyword>
<accession>A0A4R4TI28</accession>
<evidence type="ECO:0000256" key="3">
    <source>
        <dbReference type="ARBA" id="ARBA00022448"/>
    </source>
</evidence>
<feature type="transmembrane region" description="Helical" evidence="14">
    <location>
        <begin position="60"/>
        <end position="79"/>
    </location>
</feature>
<dbReference type="InterPro" id="IPR005953">
    <property type="entry name" value="ATP_synth_csu_bac/chlpt"/>
</dbReference>
<dbReference type="RefSeq" id="WP_132818120.1">
    <property type="nucleotide sequence ID" value="NZ_SMKI01000111.1"/>
</dbReference>
<dbReference type="PANTHER" id="PTHR10031:SF0">
    <property type="entry name" value="ATPASE PROTEIN 9"/>
    <property type="match status" value="1"/>
</dbReference>
<evidence type="ECO:0000313" key="17">
    <source>
        <dbReference type="Proteomes" id="UP000295345"/>
    </source>
</evidence>
<gene>
    <name evidence="14 16" type="primary">atpE</name>
    <name evidence="16" type="ORF">E1283_12815</name>
</gene>
<evidence type="ECO:0000256" key="10">
    <source>
        <dbReference type="ARBA" id="ARBA00023121"/>
    </source>
</evidence>
<keyword evidence="11 14" id="KW-0472">Membrane</keyword>
<keyword evidence="10 14" id="KW-0446">Lipid-binding</keyword>